<dbReference type="InterPro" id="IPR010095">
    <property type="entry name" value="Cas12f1-like_TNB"/>
</dbReference>
<evidence type="ECO:0000313" key="8">
    <source>
        <dbReference type="Proteomes" id="UP000650466"/>
    </source>
</evidence>
<evidence type="ECO:0000256" key="2">
    <source>
        <dbReference type="ARBA" id="ARBA00022578"/>
    </source>
</evidence>
<keyword evidence="8" id="KW-1185">Reference proteome</keyword>
<feature type="domain" description="Cas12f1-like TNB" evidence="6">
    <location>
        <begin position="307"/>
        <end position="378"/>
    </location>
</feature>
<dbReference type="EMBL" id="JACVVD010000001">
    <property type="protein sequence ID" value="MBD0378734.1"/>
    <property type="molecule type" value="Genomic_DNA"/>
</dbReference>
<evidence type="ECO:0000256" key="3">
    <source>
        <dbReference type="ARBA" id="ARBA00023125"/>
    </source>
</evidence>
<dbReference type="NCBIfam" id="NF040570">
    <property type="entry name" value="guided_TnpB"/>
    <property type="match status" value="1"/>
</dbReference>
<dbReference type="Pfam" id="PF01385">
    <property type="entry name" value="OrfB_IS605"/>
    <property type="match status" value="1"/>
</dbReference>
<dbReference type="Proteomes" id="UP000650466">
    <property type="component" value="Unassembled WGS sequence"/>
</dbReference>
<protein>
    <submittedName>
        <fullName evidence="7">IS200/IS605 family element transposase accessory protein TnpB</fullName>
    </submittedName>
</protein>
<dbReference type="AlphaFoldDB" id="A0A926KM94"/>
<keyword evidence="3" id="KW-0238">DNA-binding</keyword>
<dbReference type="InterPro" id="IPR001959">
    <property type="entry name" value="Transposase"/>
</dbReference>
<evidence type="ECO:0000256" key="4">
    <source>
        <dbReference type="ARBA" id="ARBA00023172"/>
    </source>
</evidence>
<evidence type="ECO:0000259" key="5">
    <source>
        <dbReference type="Pfam" id="PF01385"/>
    </source>
</evidence>
<organism evidence="7 8">
    <name type="scientific">Paenibacillus sedimenti</name>
    <dbReference type="NCBI Taxonomy" id="2770274"/>
    <lineage>
        <taxon>Bacteria</taxon>
        <taxon>Bacillati</taxon>
        <taxon>Bacillota</taxon>
        <taxon>Bacilli</taxon>
        <taxon>Bacillales</taxon>
        <taxon>Paenibacillaceae</taxon>
        <taxon>Paenibacillus</taxon>
    </lineage>
</organism>
<comment type="similarity">
    <text evidence="1">In the C-terminal section; belongs to the transposase 35 family.</text>
</comment>
<dbReference type="GO" id="GO:0032196">
    <property type="term" value="P:transposition"/>
    <property type="evidence" value="ECO:0007669"/>
    <property type="project" value="UniProtKB-KW"/>
</dbReference>
<keyword evidence="2" id="KW-0815">Transposition</keyword>
<dbReference type="RefSeq" id="WP_188172552.1">
    <property type="nucleotide sequence ID" value="NZ_JACVVD010000001.1"/>
</dbReference>
<evidence type="ECO:0000256" key="1">
    <source>
        <dbReference type="ARBA" id="ARBA00008761"/>
    </source>
</evidence>
<feature type="domain" description="Probable transposase IS891/IS1136/IS1341" evidence="5">
    <location>
        <begin position="172"/>
        <end position="287"/>
    </location>
</feature>
<dbReference type="NCBIfam" id="TIGR01766">
    <property type="entry name" value="IS200/IS605 family accessory protein TnpB-like domain"/>
    <property type="match status" value="1"/>
</dbReference>
<evidence type="ECO:0000259" key="6">
    <source>
        <dbReference type="Pfam" id="PF07282"/>
    </source>
</evidence>
<evidence type="ECO:0000313" key="7">
    <source>
        <dbReference type="EMBL" id="MBD0378734.1"/>
    </source>
</evidence>
<dbReference type="GO" id="GO:0003677">
    <property type="term" value="F:DNA binding"/>
    <property type="evidence" value="ECO:0007669"/>
    <property type="project" value="UniProtKB-KW"/>
</dbReference>
<proteinExistence type="inferred from homology"/>
<accession>A0A926KM94</accession>
<gene>
    <name evidence="7" type="primary">tnpB</name>
    <name evidence="7" type="ORF">ICC18_01180</name>
</gene>
<sequence>MKFFGVQKEKLRELTQKEFTALRTLFRLSKNMFNVGLYTVRQHFFETEQYLPYKENYHHCKWNENYKLMGSAAAQQTLKKVDEAFKSFFGLLKTPGQAPRIPKYLDKESFFELSFPQFRMQKDGTFDLPMSPAFKREFGKVTIPFPKNLRPESVCEIRLIPKYDARYIEIEYVYEIEAQKYELNPDHALAIDLGIDNLAACITTLGTSFIIDGKRLKSYNQWYNKENARLQSIKDKQGIKELTYNQVQLVVKRNNRSRDYLNKAARYIVDYCLSNQIGKIVVGHNEGWKHECDMGRLNNQTFVQIPHSQLIKTIKNLCTRYGIEFVKQEEAYTSKASFIDHDLIQNMQTYSGKRIKRGLYQTLQGLFVNADVNAAANILRKSNHKAYQGEVARGILTFPSRIQLV</sequence>
<reference evidence="7" key="1">
    <citation type="submission" date="2020-09" db="EMBL/GenBank/DDBJ databases">
        <title>Draft Genome Sequence of Paenibacillus sp. WST5.</title>
        <authorList>
            <person name="Bao Z."/>
        </authorList>
    </citation>
    <scope>NUCLEOTIDE SEQUENCE</scope>
    <source>
        <strain evidence="7">WST5</strain>
    </source>
</reference>
<dbReference type="Pfam" id="PF07282">
    <property type="entry name" value="Cas12f1-like_TNB"/>
    <property type="match status" value="1"/>
</dbReference>
<keyword evidence="4" id="KW-0233">DNA recombination</keyword>
<name>A0A926KM94_9BACL</name>
<dbReference type="GO" id="GO:0006310">
    <property type="term" value="P:DNA recombination"/>
    <property type="evidence" value="ECO:0007669"/>
    <property type="project" value="UniProtKB-KW"/>
</dbReference>
<comment type="caution">
    <text evidence="7">The sequence shown here is derived from an EMBL/GenBank/DDBJ whole genome shotgun (WGS) entry which is preliminary data.</text>
</comment>